<dbReference type="OrthoDB" id="2123952at2759"/>
<dbReference type="Pfam" id="PF04082">
    <property type="entry name" value="Fungal_trans"/>
    <property type="match status" value="1"/>
</dbReference>
<evidence type="ECO:0000313" key="4">
    <source>
        <dbReference type="EMBL" id="KAF7552226.1"/>
    </source>
</evidence>
<dbReference type="InterPro" id="IPR007219">
    <property type="entry name" value="XnlR_reg_dom"/>
</dbReference>
<dbReference type="CDD" id="cd12148">
    <property type="entry name" value="fungal_TF_MHR"/>
    <property type="match status" value="1"/>
</dbReference>
<evidence type="ECO:0000259" key="3">
    <source>
        <dbReference type="SMART" id="SM00906"/>
    </source>
</evidence>
<dbReference type="Proteomes" id="UP000722485">
    <property type="component" value="Unassembled WGS sequence"/>
</dbReference>
<feature type="compositionally biased region" description="Polar residues" evidence="2">
    <location>
        <begin position="68"/>
        <end position="85"/>
    </location>
</feature>
<accession>A0A9P5HDX6</accession>
<dbReference type="GO" id="GO:0003677">
    <property type="term" value="F:DNA binding"/>
    <property type="evidence" value="ECO:0007669"/>
    <property type="project" value="InterPro"/>
</dbReference>
<dbReference type="GO" id="GO:0008270">
    <property type="term" value="F:zinc ion binding"/>
    <property type="evidence" value="ECO:0007669"/>
    <property type="project" value="InterPro"/>
</dbReference>
<organism evidence="4 5">
    <name type="scientific">Cylindrodendrum hubeiense</name>
    <dbReference type="NCBI Taxonomy" id="595255"/>
    <lineage>
        <taxon>Eukaryota</taxon>
        <taxon>Fungi</taxon>
        <taxon>Dikarya</taxon>
        <taxon>Ascomycota</taxon>
        <taxon>Pezizomycotina</taxon>
        <taxon>Sordariomycetes</taxon>
        <taxon>Hypocreomycetidae</taxon>
        <taxon>Hypocreales</taxon>
        <taxon>Nectriaceae</taxon>
        <taxon>Cylindrodendrum</taxon>
    </lineage>
</organism>
<sequence length="896" mass="99906">MGRRRAPLRTTEPAHAVSPSPQPDRVEAMEARLASIESHLAQLATAQPSTTGSLPQDIHHNAGADSFTPATTDRSGTWGPSPSMNKWNDVEPASLACLGFSLQQVDADMIVTTKQPELPPLSEVLPTVDNYFQNYNRLTPLFDEPTFMRILLDWYSSPSKRSVVPWAAINIVLAISFRILDDLPMDDPRLSHCVRNVQSAMADLMTWREDLMGVQVLLGLVIVYQGCTNPQLAIGLVGTVTRLAQSMRLPSKQALIGHSPAVALRRSRIFWIAYIVDRDLSLRAKAPYTQLDSETDVEPPEENPEDGIGVLHSAKSNVRFNYLRARVQLAFIEGKAYDVLYSRRAQNLNPQQRLASVSRIENMLYDWHKKIPEEFQHADTIAQLPQMYIQILMNMYYRHLECLFRIHSVFLFDDGWMSRVNCYLSPTVIEIREDEVDGEVVRSNLAPLPSGWAACVKYCRYCLTLANLGKQTEYSFWLQTCGASSCLIILLINMIEFPAHELVSTDRQLIDGGREIFGQRKMKTPHEYCGLLTIADELDRRARGQVKRIAQSQATEFSGLMDDELVLITGANGSLALPFVERILTSYPSYTVIAAVRNPSPESDSNTANLTRTISSHNGARAHIEALDLASIKNIRSFSNRIAERVANGELPPIDAIVCNAFTWSLNGQLSTADGFERTFQVGHLAHYLLVLKLLGSMAPNGRVVMLGSANHYPEKPVPISKLGAEFPSEIDTLIKPGPDSPGDEHDRGFQRYATTKLANVMFMQDLNDRLLNDPKLSGITVTAMDPGGLVDSRANALQKPAMRVVFAVANAILPLVKRFTSEIRRSIDSAQDLVELSVGDKFKDVRGYHVGLAATEPAKVVGDKAKARLLWAACWKWTEFKEEETVLLDIYKIHL</sequence>
<evidence type="ECO:0000313" key="5">
    <source>
        <dbReference type="Proteomes" id="UP000722485"/>
    </source>
</evidence>
<comment type="caution">
    <text evidence="4">The sequence shown here is derived from an EMBL/GenBank/DDBJ whole genome shotgun (WGS) entry which is preliminary data.</text>
</comment>
<reference evidence="4" key="1">
    <citation type="submission" date="2020-03" db="EMBL/GenBank/DDBJ databases">
        <title>Draft Genome Sequence of Cylindrodendrum hubeiense.</title>
        <authorList>
            <person name="Buettner E."/>
            <person name="Kellner H."/>
        </authorList>
    </citation>
    <scope>NUCLEOTIDE SEQUENCE</scope>
    <source>
        <strain evidence="4">IHI 201604</strain>
    </source>
</reference>
<dbReference type="PANTHER" id="PTHR46910:SF25">
    <property type="entry name" value="ABC-TRANSPORTER-REGULATING TRANSCRIPTION FACTOR"/>
    <property type="match status" value="1"/>
</dbReference>
<dbReference type="InterPro" id="IPR050987">
    <property type="entry name" value="AtrR-like"/>
</dbReference>
<evidence type="ECO:0000256" key="2">
    <source>
        <dbReference type="SAM" id="MobiDB-lite"/>
    </source>
</evidence>
<dbReference type="InterPro" id="IPR036291">
    <property type="entry name" value="NAD(P)-bd_dom_sf"/>
</dbReference>
<gene>
    <name evidence="4" type="ORF">G7Z17_g4470</name>
</gene>
<feature type="region of interest" description="Disordered" evidence="2">
    <location>
        <begin position="1"/>
        <end position="25"/>
    </location>
</feature>
<protein>
    <recommendedName>
        <fullName evidence="3">Xylanolytic transcriptional activator regulatory domain-containing protein</fullName>
    </recommendedName>
</protein>
<dbReference type="GO" id="GO:0003700">
    <property type="term" value="F:DNA-binding transcription factor activity"/>
    <property type="evidence" value="ECO:0007669"/>
    <property type="project" value="InterPro"/>
</dbReference>
<dbReference type="Gene3D" id="3.40.50.720">
    <property type="entry name" value="NAD(P)-binding Rossmann-like Domain"/>
    <property type="match status" value="1"/>
</dbReference>
<feature type="domain" description="Xylanolytic transcriptional activator regulatory" evidence="3">
    <location>
        <begin position="233"/>
        <end position="306"/>
    </location>
</feature>
<keyword evidence="1" id="KW-0539">Nucleus</keyword>
<dbReference type="PANTHER" id="PTHR46910">
    <property type="entry name" value="TRANSCRIPTION FACTOR PDR1"/>
    <property type="match status" value="1"/>
</dbReference>
<evidence type="ECO:0000256" key="1">
    <source>
        <dbReference type="ARBA" id="ARBA00023242"/>
    </source>
</evidence>
<keyword evidence="5" id="KW-1185">Reference proteome</keyword>
<dbReference type="SUPFAM" id="SSF51735">
    <property type="entry name" value="NAD(P)-binding Rossmann-fold domains"/>
    <property type="match status" value="1"/>
</dbReference>
<dbReference type="AlphaFoldDB" id="A0A9P5HDX6"/>
<dbReference type="EMBL" id="JAANBB010000064">
    <property type="protein sequence ID" value="KAF7552226.1"/>
    <property type="molecule type" value="Genomic_DNA"/>
</dbReference>
<feature type="region of interest" description="Disordered" evidence="2">
    <location>
        <begin position="46"/>
        <end position="85"/>
    </location>
</feature>
<dbReference type="GO" id="GO:0006351">
    <property type="term" value="P:DNA-templated transcription"/>
    <property type="evidence" value="ECO:0007669"/>
    <property type="project" value="InterPro"/>
</dbReference>
<dbReference type="SMART" id="SM00906">
    <property type="entry name" value="Fungal_trans"/>
    <property type="match status" value="1"/>
</dbReference>
<proteinExistence type="predicted"/>
<name>A0A9P5HDX6_9HYPO</name>